<sequence length="378" mass="37717">MEAILRLAPTSLRSAAPLSSPARSFAEVCNAWLAGATPSLAPWPPTHAGPSPFTPPLTTPPPAPDAAAGCGTAEPCLELLPACIAWDVASCSRTELHASVAWVTGDDGAIAAPVTEQAVVAACAADQEVAAVPAADDGATATPGAEPAMVATSAADYEVVAAPAADAGVAAAPAAKNEAVAAPVEVVAAPAPAADDEADGLDSFVAPEEVHEAVVVAAPRIEDPSVSEGTAVGDDAAAGMDEVFDDGGIATLSSLDDLFDRPASSVLATPAPVLPPAPAVARRRSARLRAKPRIPTVDKAIGVLHKKLGLERPGMPCEAARQDYVNLFKEPLPPAAIQALGALFKLSLPATGEIDDALIGAGVDGALEQQTAPAALVS</sequence>
<keyword evidence="4" id="KW-1185">Reference proteome</keyword>
<dbReference type="Proteomes" id="UP000008810">
    <property type="component" value="Chromosome 4"/>
</dbReference>
<dbReference type="Gramene" id="PNT65119">
    <property type="protein sequence ID" value="PNT65119"/>
    <property type="gene ID" value="BRADI_4g37568v3"/>
</dbReference>
<evidence type="ECO:0000313" key="2">
    <source>
        <dbReference type="EMBL" id="PNT65119.1"/>
    </source>
</evidence>
<reference evidence="2" key="2">
    <citation type="submission" date="2017-06" db="EMBL/GenBank/DDBJ databases">
        <title>WGS assembly of Brachypodium distachyon.</title>
        <authorList>
            <consortium name="The International Brachypodium Initiative"/>
            <person name="Lucas S."/>
            <person name="Harmon-Smith M."/>
            <person name="Lail K."/>
            <person name="Tice H."/>
            <person name="Grimwood J."/>
            <person name="Bruce D."/>
            <person name="Barry K."/>
            <person name="Shu S."/>
            <person name="Lindquist E."/>
            <person name="Wang M."/>
            <person name="Pitluck S."/>
            <person name="Vogel J.P."/>
            <person name="Garvin D.F."/>
            <person name="Mockler T.C."/>
            <person name="Schmutz J."/>
            <person name="Rokhsar D."/>
            <person name="Bevan M.W."/>
        </authorList>
    </citation>
    <scope>NUCLEOTIDE SEQUENCE</scope>
    <source>
        <strain evidence="2">Bd21</strain>
    </source>
</reference>
<gene>
    <name evidence="2" type="ORF">BRADI_4g37568v3</name>
</gene>
<evidence type="ECO:0000313" key="4">
    <source>
        <dbReference type="Proteomes" id="UP000008810"/>
    </source>
</evidence>
<dbReference type="EnsemblPlants" id="PNT65119">
    <property type="protein sequence ID" value="PNT65119"/>
    <property type="gene ID" value="BRADI_4g37568v3"/>
</dbReference>
<dbReference type="InParanoid" id="A0A2K2CSW6"/>
<evidence type="ECO:0000256" key="1">
    <source>
        <dbReference type="SAM" id="MobiDB-lite"/>
    </source>
</evidence>
<dbReference type="AlphaFoldDB" id="A0A2K2CSW6"/>
<reference evidence="2 3" key="1">
    <citation type="journal article" date="2010" name="Nature">
        <title>Genome sequencing and analysis of the model grass Brachypodium distachyon.</title>
        <authorList>
            <consortium name="International Brachypodium Initiative"/>
        </authorList>
    </citation>
    <scope>NUCLEOTIDE SEQUENCE [LARGE SCALE GENOMIC DNA]</scope>
    <source>
        <strain evidence="2 3">Bd21</strain>
    </source>
</reference>
<feature type="compositionally biased region" description="Pro residues" evidence="1">
    <location>
        <begin position="43"/>
        <end position="64"/>
    </location>
</feature>
<name>A0A2K2CSW6_BRADI</name>
<protein>
    <submittedName>
        <fullName evidence="2 3">Uncharacterized protein</fullName>
    </submittedName>
</protein>
<organism evidence="2">
    <name type="scientific">Brachypodium distachyon</name>
    <name type="common">Purple false brome</name>
    <name type="synonym">Trachynia distachya</name>
    <dbReference type="NCBI Taxonomy" id="15368"/>
    <lineage>
        <taxon>Eukaryota</taxon>
        <taxon>Viridiplantae</taxon>
        <taxon>Streptophyta</taxon>
        <taxon>Embryophyta</taxon>
        <taxon>Tracheophyta</taxon>
        <taxon>Spermatophyta</taxon>
        <taxon>Magnoliopsida</taxon>
        <taxon>Liliopsida</taxon>
        <taxon>Poales</taxon>
        <taxon>Poaceae</taxon>
        <taxon>BOP clade</taxon>
        <taxon>Pooideae</taxon>
        <taxon>Stipodae</taxon>
        <taxon>Brachypodieae</taxon>
        <taxon>Brachypodium</taxon>
    </lineage>
</organism>
<feature type="region of interest" description="Disordered" evidence="1">
    <location>
        <begin position="43"/>
        <end position="66"/>
    </location>
</feature>
<proteinExistence type="predicted"/>
<evidence type="ECO:0000313" key="3">
    <source>
        <dbReference type="EnsemblPlants" id="PNT65119"/>
    </source>
</evidence>
<accession>A0A2K2CSW6</accession>
<reference evidence="3" key="3">
    <citation type="submission" date="2018-08" db="UniProtKB">
        <authorList>
            <consortium name="EnsemblPlants"/>
        </authorList>
    </citation>
    <scope>IDENTIFICATION</scope>
    <source>
        <strain evidence="3">cv. Bd21</strain>
    </source>
</reference>
<dbReference type="EMBL" id="CM000883">
    <property type="protein sequence ID" value="PNT65119.1"/>
    <property type="molecule type" value="Genomic_DNA"/>
</dbReference>